<proteinExistence type="predicted"/>
<dbReference type="STRING" id="3218.A0A2K1K1J6"/>
<dbReference type="InterPro" id="IPR007369">
    <property type="entry name" value="Peptidase_A22B_SPP"/>
</dbReference>
<dbReference type="OrthoDB" id="29661at2759"/>
<accession>A0A2K1K1J6</accession>
<dbReference type="Gramene" id="Pp3c9_1280V3.1">
    <property type="protein sequence ID" value="Pp3c9_1280V3.1"/>
    <property type="gene ID" value="Pp3c9_1280"/>
</dbReference>
<evidence type="ECO:0000313" key="2">
    <source>
        <dbReference type="EMBL" id="PNR47637.1"/>
    </source>
</evidence>
<reference evidence="2 4" key="1">
    <citation type="journal article" date="2008" name="Science">
        <title>The Physcomitrella genome reveals evolutionary insights into the conquest of land by plants.</title>
        <authorList>
            <person name="Rensing S."/>
            <person name="Lang D."/>
            <person name="Zimmer A."/>
            <person name="Terry A."/>
            <person name="Salamov A."/>
            <person name="Shapiro H."/>
            <person name="Nishiyama T."/>
            <person name="Perroud P.-F."/>
            <person name="Lindquist E."/>
            <person name="Kamisugi Y."/>
            <person name="Tanahashi T."/>
            <person name="Sakakibara K."/>
            <person name="Fujita T."/>
            <person name="Oishi K."/>
            <person name="Shin-I T."/>
            <person name="Kuroki Y."/>
            <person name="Toyoda A."/>
            <person name="Suzuki Y."/>
            <person name="Hashimoto A."/>
            <person name="Yamaguchi K."/>
            <person name="Sugano A."/>
            <person name="Kohara Y."/>
            <person name="Fujiyama A."/>
            <person name="Anterola A."/>
            <person name="Aoki S."/>
            <person name="Ashton N."/>
            <person name="Barbazuk W.B."/>
            <person name="Barker E."/>
            <person name="Bennetzen J."/>
            <person name="Bezanilla M."/>
            <person name="Blankenship R."/>
            <person name="Cho S.H."/>
            <person name="Dutcher S."/>
            <person name="Estelle M."/>
            <person name="Fawcett J.A."/>
            <person name="Gundlach H."/>
            <person name="Hanada K."/>
            <person name="Heyl A."/>
            <person name="Hicks K.A."/>
            <person name="Hugh J."/>
            <person name="Lohr M."/>
            <person name="Mayer K."/>
            <person name="Melkozernov A."/>
            <person name="Murata T."/>
            <person name="Nelson D."/>
            <person name="Pils B."/>
            <person name="Prigge M."/>
            <person name="Reiss B."/>
            <person name="Renner T."/>
            <person name="Rombauts S."/>
            <person name="Rushton P."/>
            <person name="Sanderfoot A."/>
            <person name="Schween G."/>
            <person name="Shiu S.-H."/>
            <person name="Stueber K."/>
            <person name="Theodoulou F.L."/>
            <person name="Tu H."/>
            <person name="Van de Peer Y."/>
            <person name="Verrier P.J."/>
            <person name="Waters E."/>
            <person name="Wood A."/>
            <person name="Yang L."/>
            <person name="Cove D."/>
            <person name="Cuming A."/>
            <person name="Hasebe M."/>
            <person name="Lucas S."/>
            <person name="Mishler D.B."/>
            <person name="Reski R."/>
            <person name="Grigoriev I."/>
            <person name="Quatrano R.S."/>
            <person name="Boore J.L."/>
        </authorList>
    </citation>
    <scope>NUCLEOTIDE SEQUENCE [LARGE SCALE GENOMIC DNA]</scope>
    <source>
        <strain evidence="3 4">cv. Gransden 2004</strain>
    </source>
</reference>
<dbReference type="EnsemblPlants" id="Pp3c9_1280V3.1">
    <property type="protein sequence ID" value="Pp3c9_1280V3.1"/>
    <property type="gene ID" value="Pp3c9_1280"/>
</dbReference>
<evidence type="ECO:0000313" key="4">
    <source>
        <dbReference type="Proteomes" id="UP000006727"/>
    </source>
</evidence>
<keyword evidence="1" id="KW-1133">Transmembrane helix</keyword>
<dbReference type="PANTHER" id="PTHR12174">
    <property type="entry name" value="SIGNAL PEPTIDE PEPTIDASE"/>
    <property type="match status" value="1"/>
</dbReference>
<evidence type="ECO:0000256" key="1">
    <source>
        <dbReference type="SAM" id="Phobius"/>
    </source>
</evidence>
<dbReference type="EMBL" id="ABEU02000009">
    <property type="protein sequence ID" value="PNR47637.1"/>
    <property type="molecule type" value="Genomic_DNA"/>
</dbReference>
<organism evidence="2">
    <name type="scientific">Physcomitrium patens</name>
    <name type="common">Spreading-leaved earth moss</name>
    <name type="synonym">Physcomitrella patens</name>
    <dbReference type="NCBI Taxonomy" id="3218"/>
    <lineage>
        <taxon>Eukaryota</taxon>
        <taxon>Viridiplantae</taxon>
        <taxon>Streptophyta</taxon>
        <taxon>Embryophyta</taxon>
        <taxon>Bryophyta</taxon>
        <taxon>Bryophytina</taxon>
        <taxon>Bryopsida</taxon>
        <taxon>Funariidae</taxon>
        <taxon>Funariales</taxon>
        <taxon>Funariaceae</taxon>
        <taxon>Physcomitrium</taxon>
    </lineage>
</organism>
<protein>
    <submittedName>
        <fullName evidence="2 3">Uncharacterized protein</fullName>
    </submittedName>
</protein>
<feature type="transmembrane region" description="Helical" evidence="1">
    <location>
        <begin position="110"/>
        <end position="139"/>
    </location>
</feature>
<keyword evidence="4" id="KW-1185">Reference proteome</keyword>
<dbReference type="PaxDb" id="3218-PP1S90_111V6.1"/>
<dbReference type="GO" id="GO:0016020">
    <property type="term" value="C:membrane"/>
    <property type="evidence" value="ECO:0007669"/>
    <property type="project" value="InterPro"/>
</dbReference>
<sequence>MSRLTLFLWRFQGLLPPARRPLYRSMDMPLWCDEASVLSLGWHERYRQLVPRLLSLLIMKKERGDFDLSDTDYDANNSVVDINVVSAFLILVMASVFLFVLYYFMSQWFLILLVILFCIGGSEIRCPSLYMLLIFFYLVSKSD</sequence>
<dbReference type="Proteomes" id="UP000006727">
    <property type="component" value="Chromosome 9"/>
</dbReference>
<reference evidence="2 4" key="2">
    <citation type="journal article" date="2018" name="Plant J.">
        <title>The Physcomitrella patens chromosome-scale assembly reveals moss genome structure and evolution.</title>
        <authorList>
            <person name="Lang D."/>
            <person name="Ullrich K.K."/>
            <person name="Murat F."/>
            <person name="Fuchs J."/>
            <person name="Jenkins J."/>
            <person name="Haas F.B."/>
            <person name="Piednoel M."/>
            <person name="Gundlach H."/>
            <person name="Van Bel M."/>
            <person name="Meyberg R."/>
            <person name="Vives C."/>
            <person name="Morata J."/>
            <person name="Symeonidi A."/>
            <person name="Hiss M."/>
            <person name="Muchero W."/>
            <person name="Kamisugi Y."/>
            <person name="Saleh O."/>
            <person name="Blanc G."/>
            <person name="Decker E.L."/>
            <person name="van Gessel N."/>
            <person name="Grimwood J."/>
            <person name="Hayes R.D."/>
            <person name="Graham S.W."/>
            <person name="Gunter L.E."/>
            <person name="McDaniel S.F."/>
            <person name="Hoernstein S.N.W."/>
            <person name="Larsson A."/>
            <person name="Li F.W."/>
            <person name="Perroud P.F."/>
            <person name="Phillips J."/>
            <person name="Ranjan P."/>
            <person name="Rokshar D.S."/>
            <person name="Rothfels C.J."/>
            <person name="Schneider L."/>
            <person name="Shu S."/>
            <person name="Stevenson D.W."/>
            <person name="Thummler F."/>
            <person name="Tillich M."/>
            <person name="Villarreal Aguilar J.C."/>
            <person name="Widiez T."/>
            <person name="Wong G.K."/>
            <person name="Wymore A."/>
            <person name="Zhang Y."/>
            <person name="Zimmer A.D."/>
            <person name="Quatrano R.S."/>
            <person name="Mayer K.F.X."/>
            <person name="Goodstein D."/>
            <person name="Casacuberta J.M."/>
            <person name="Vandepoele K."/>
            <person name="Reski R."/>
            <person name="Cuming A.C."/>
            <person name="Tuskan G.A."/>
            <person name="Maumus F."/>
            <person name="Salse J."/>
            <person name="Schmutz J."/>
            <person name="Rensing S.A."/>
        </authorList>
    </citation>
    <scope>NUCLEOTIDE SEQUENCE [LARGE SCALE GENOMIC DNA]</scope>
    <source>
        <strain evidence="3 4">cv. Gransden 2004</strain>
    </source>
</reference>
<dbReference type="Pfam" id="PF04258">
    <property type="entry name" value="Peptidase_A22B"/>
    <property type="match status" value="1"/>
</dbReference>
<dbReference type="GO" id="GO:0042500">
    <property type="term" value="F:aspartic endopeptidase activity, intramembrane cleaving"/>
    <property type="evidence" value="ECO:0007669"/>
    <property type="project" value="InterPro"/>
</dbReference>
<name>A0A2K1K1J6_PHYPA</name>
<keyword evidence="1" id="KW-0472">Membrane</keyword>
<dbReference type="PANTHER" id="PTHR12174:SF75">
    <property type="entry name" value="SIGNAL PEPTIDE PEPTIDASE-LIKE 2"/>
    <property type="match status" value="1"/>
</dbReference>
<gene>
    <name evidence="3" type="primary">LOC112286226</name>
    <name evidence="2" type="ORF">PHYPA_012110</name>
</gene>
<reference evidence="3" key="3">
    <citation type="submission" date="2020-12" db="UniProtKB">
        <authorList>
            <consortium name="EnsemblPlants"/>
        </authorList>
    </citation>
    <scope>IDENTIFICATION</scope>
</reference>
<dbReference type="AlphaFoldDB" id="A0A2K1K1J6"/>
<dbReference type="EnsemblPlants" id="Pp3c9_1280V3.2">
    <property type="protein sequence ID" value="Pp3c9_1280V3.2"/>
    <property type="gene ID" value="Pp3c9_1280"/>
</dbReference>
<keyword evidence="1" id="KW-0812">Transmembrane</keyword>
<evidence type="ECO:0000313" key="3">
    <source>
        <dbReference type="EnsemblPlants" id="Pp3c9_1280V3.1"/>
    </source>
</evidence>
<feature type="transmembrane region" description="Helical" evidence="1">
    <location>
        <begin position="84"/>
        <end position="104"/>
    </location>
</feature>
<dbReference type="Gramene" id="Pp3c9_1280V3.2">
    <property type="protein sequence ID" value="Pp3c9_1280V3.2"/>
    <property type="gene ID" value="Pp3c9_1280"/>
</dbReference>